<gene>
    <name evidence="3" type="ORF">HINF_LOCUS20107</name>
    <name evidence="2" type="ORF">HINF_LOCUS63313</name>
</gene>
<keyword evidence="1" id="KW-1133">Transmembrane helix</keyword>
<protein>
    <submittedName>
        <fullName evidence="3">Hypothetical_protein</fullName>
    </submittedName>
</protein>
<dbReference type="Proteomes" id="UP001642409">
    <property type="component" value="Unassembled WGS sequence"/>
</dbReference>
<dbReference type="EMBL" id="CAXDID020000054">
    <property type="protein sequence ID" value="CAL6006344.1"/>
    <property type="molecule type" value="Genomic_DNA"/>
</dbReference>
<feature type="transmembrane region" description="Helical" evidence="1">
    <location>
        <begin position="122"/>
        <end position="144"/>
    </location>
</feature>
<keyword evidence="1" id="KW-0812">Transmembrane</keyword>
<keyword evidence="4" id="KW-1185">Reference proteome</keyword>
<dbReference type="AlphaFoldDB" id="A0AA86RIZ7"/>
<organism evidence="2">
    <name type="scientific">Hexamita inflata</name>
    <dbReference type="NCBI Taxonomy" id="28002"/>
    <lineage>
        <taxon>Eukaryota</taxon>
        <taxon>Metamonada</taxon>
        <taxon>Diplomonadida</taxon>
        <taxon>Hexamitidae</taxon>
        <taxon>Hexamitinae</taxon>
        <taxon>Hexamita</taxon>
    </lineage>
</organism>
<name>A0AA86RIZ7_9EUKA</name>
<reference evidence="3 4" key="2">
    <citation type="submission" date="2024-07" db="EMBL/GenBank/DDBJ databases">
        <authorList>
            <person name="Akdeniz Z."/>
        </authorList>
    </citation>
    <scope>NUCLEOTIDE SEQUENCE [LARGE SCALE GENOMIC DNA]</scope>
</reference>
<evidence type="ECO:0000313" key="3">
    <source>
        <dbReference type="EMBL" id="CAL6006344.1"/>
    </source>
</evidence>
<feature type="transmembrane region" description="Helical" evidence="1">
    <location>
        <begin position="85"/>
        <end position="102"/>
    </location>
</feature>
<evidence type="ECO:0000313" key="2">
    <source>
        <dbReference type="EMBL" id="CAI9975668.1"/>
    </source>
</evidence>
<comment type="caution">
    <text evidence="2">The sequence shown here is derived from an EMBL/GenBank/DDBJ whole genome shotgun (WGS) entry which is preliminary data.</text>
</comment>
<evidence type="ECO:0000313" key="4">
    <source>
        <dbReference type="Proteomes" id="UP001642409"/>
    </source>
</evidence>
<proteinExistence type="predicted"/>
<keyword evidence="1" id="KW-0472">Membrane</keyword>
<sequence>MYSTIQPLQAVVQVAKTVAAAVSPPTLPTTETKSVQATAIGFIDNIKSETLKQTVATQKQLNDFNERCEQVITNIKALNQDSYQIIDLLILQLMAVAEYTIYCGRQANFDFKKYQLFQNYFLYQFQLYINSMFSSVSFLFYYFFQPFGHRVNQMIDDIQRDSLQRPLYFFIQQVICGTFFRGNV</sequence>
<reference evidence="2" key="1">
    <citation type="submission" date="2023-06" db="EMBL/GenBank/DDBJ databases">
        <authorList>
            <person name="Kurt Z."/>
        </authorList>
    </citation>
    <scope>NUCLEOTIDE SEQUENCE</scope>
</reference>
<accession>A0AA86RIZ7</accession>
<evidence type="ECO:0000256" key="1">
    <source>
        <dbReference type="SAM" id="Phobius"/>
    </source>
</evidence>
<dbReference type="EMBL" id="CATOUU010001170">
    <property type="protein sequence ID" value="CAI9975668.1"/>
    <property type="molecule type" value="Genomic_DNA"/>
</dbReference>